<dbReference type="PANTHER" id="PTHR12928:SF0">
    <property type="entry name" value="FSHD REGION GENE 1"/>
    <property type="match status" value="1"/>
</dbReference>
<dbReference type="GO" id="GO:0015030">
    <property type="term" value="C:Cajal body"/>
    <property type="evidence" value="ECO:0007669"/>
    <property type="project" value="UniProtKB-SubCell"/>
</dbReference>
<feature type="region of interest" description="Disordered" evidence="11">
    <location>
        <begin position="1"/>
        <end position="39"/>
    </location>
</feature>
<dbReference type="EMBL" id="GEZM01068156">
    <property type="protein sequence ID" value="JAV67132.1"/>
    <property type="molecule type" value="Transcribed_RNA"/>
</dbReference>
<dbReference type="FunCoup" id="A0A1Y1L0E4">
    <property type="interactions" value="1588"/>
</dbReference>
<dbReference type="GO" id="GO:0071013">
    <property type="term" value="C:catalytic step 2 spliceosome"/>
    <property type="evidence" value="ECO:0007669"/>
    <property type="project" value="TreeGrafter"/>
</dbReference>
<evidence type="ECO:0000313" key="13">
    <source>
        <dbReference type="EMBL" id="KAB0796429.1"/>
    </source>
</evidence>
<accession>A0A1Y1L0E4</accession>
<dbReference type="GO" id="GO:0006364">
    <property type="term" value="P:rRNA processing"/>
    <property type="evidence" value="ECO:0007669"/>
    <property type="project" value="UniProtKB-KW"/>
</dbReference>
<evidence type="ECO:0000256" key="11">
    <source>
        <dbReference type="SAM" id="MobiDB-lite"/>
    </source>
</evidence>
<evidence type="ECO:0000256" key="3">
    <source>
        <dbReference type="ARBA" id="ARBA00004604"/>
    </source>
</evidence>
<dbReference type="InterPro" id="IPR010414">
    <property type="entry name" value="FRG1"/>
</dbReference>
<keyword evidence="14" id="KW-1185">Reference proteome</keyword>
<evidence type="ECO:0000256" key="1">
    <source>
        <dbReference type="ARBA" id="ARBA00004408"/>
    </source>
</evidence>
<dbReference type="EMBL" id="GEZM01068154">
    <property type="protein sequence ID" value="JAV67136.1"/>
    <property type="molecule type" value="Transcribed_RNA"/>
</dbReference>
<evidence type="ECO:0000313" key="12">
    <source>
        <dbReference type="EMBL" id="JAV67132.1"/>
    </source>
</evidence>
<dbReference type="SUPFAM" id="SSF50405">
    <property type="entry name" value="Actin-crosslinking proteins"/>
    <property type="match status" value="1"/>
</dbReference>
<evidence type="ECO:0000256" key="5">
    <source>
        <dbReference type="ARBA" id="ARBA00022490"/>
    </source>
</evidence>
<dbReference type="Gene3D" id="2.80.10.50">
    <property type="match status" value="1"/>
</dbReference>
<keyword evidence="8" id="KW-0698">rRNA processing</keyword>
<dbReference type="FunFam" id="2.80.10.50:FF:000061">
    <property type="entry name" value="Protein FRG1"/>
    <property type="match status" value="1"/>
</dbReference>
<dbReference type="EMBL" id="GEZM01068157">
    <property type="protein sequence ID" value="JAV67129.1"/>
    <property type="molecule type" value="Transcribed_RNA"/>
</dbReference>
<sequence>MSEYDRVRTGKLVLKGEQQRSKKRKHKQQKNLDTPKVDTKDIADHGNWWKVTSIEDINGPVAIEFGSHTYIKALDNGLFTLGAPHNEGEGPSPEEILTAIPVNERKIALKSGYGKYVKVEKSGVVTGRSDAIGPMEQWEPVFEEGKMALQACTECFMSVDVEEDTVVALSKKASTDQMMQIRSQTVKTVNPYKDVPQEEHGDVKQIELNYVKKFQKFQDKRIRINTEDTKGLEKAKEDGSLHETLLDRRSKMKADRYCK</sequence>
<dbReference type="CDD" id="cd23338">
    <property type="entry name" value="beta-trefoil_FSCN_FRG1"/>
    <property type="match status" value="1"/>
</dbReference>
<proteinExistence type="inferred from homology"/>
<evidence type="ECO:0000256" key="2">
    <source>
        <dbReference type="ARBA" id="ARBA00004496"/>
    </source>
</evidence>
<evidence type="ECO:0000313" key="14">
    <source>
        <dbReference type="Proteomes" id="UP000327044"/>
    </source>
</evidence>
<dbReference type="InParanoid" id="A0A1Y1L0E4"/>
<protein>
    <recommendedName>
        <fullName evidence="10">Protein FRG1 homolog</fullName>
    </recommendedName>
</protein>
<dbReference type="GO" id="GO:0051015">
    <property type="term" value="F:actin filament binding"/>
    <property type="evidence" value="ECO:0007669"/>
    <property type="project" value="TreeGrafter"/>
</dbReference>
<evidence type="ECO:0000256" key="4">
    <source>
        <dbReference type="ARBA" id="ARBA00010878"/>
    </source>
</evidence>
<reference evidence="13" key="3">
    <citation type="submission" date="2019-08" db="EMBL/GenBank/DDBJ databases">
        <authorList>
            <consortium name="Photinus pyralis genome working group"/>
            <person name="Fallon T.R."/>
            <person name="Sander Lower S.E."/>
            <person name="Weng J.-K."/>
        </authorList>
    </citation>
    <scope>NUCLEOTIDE SEQUENCE</scope>
    <source>
        <strain evidence="13">1611_PpyrPB1</strain>
        <tissue evidence="13">Whole body</tissue>
    </source>
</reference>
<evidence type="ECO:0000256" key="7">
    <source>
        <dbReference type="ARBA" id="ARBA00022541"/>
    </source>
</evidence>
<evidence type="ECO:0000256" key="8">
    <source>
        <dbReference type="ARBA" id="ARBA00022552"/>
    </source>
</evidence>
<evidence type="ECO:0000256" key="6">
    <source>
        <dbReference type="ARBA" id="ARBA00022517"/>
    </source>
</evidence>
<keyword evidence="5" id="KW-0963">Cytoplasm</keyword>
<keyword evidence="9" id="KW-0539">Nucleus</keyword>
<comment type="similarity">
    <text evidence="4">Belongs to the FRG1 family.</text>
</comment>
<dbReference type="Pfam" id="PF06229">
    <property type="entry name" value="FRG1"/>
    <property type="match status" value="1"/>
</dbReference>
<dbReference type="AlphaFoldDB" id="A0A1Y1L0E4"/>
<dbReference type="Proteomes" id="UP000327044">
    <property type="component" value="Unassembled WGS sequence"/>
</dbReference>
<dbReference type="PANTHER" id="PTHR12928">
    <property type="entry name" value="FRG1 PROTEIN"/>
    <property type="match status" value="1"/>
</dbReference>
<gene>
    <name evidence="13" type="ORF">PPYR_10490</name>
</gene>
<dbReference type="GO" id="GO:0055120">
    <property type="term" value="C:striated muscle dense body"/>
    <property type="evidence" value="ECO:0007669"/>
    <property type="project" value="TreeGrafter"/>
</dbReference>
<dbReference type="GO" id="GO:0005730">
    <property type="term" value="C:nucleolus"/>
    <property type="evidence" value="ECO:0007669"/>
    <property type="project" value="UniProtKB-SubCell"/>
</dbReference>
<dbReference type="EMBL" id="GEZM01068155">
    <property type="protein sequence ID" value="JAV67133.1"/>
    <property type="molecule type" value="Transcribed_RNA"/>
</dbReference>
<dbReference type="EMBL" id="VVIM01000007">
    <property type="protein sequence ID" value="KAB0796429.1"/>
    <property type="molecule type" value="Genomic_DNA"/>
</dbReference>
<keyword evidence="6" id="KW-0690">Ribosome biogenesis</keyword>
<dbReference type="InterPro" id="IPR008999">
    <property type="entry name" value="Actin-crosslinking"/>
</dbReference>
<name>A0A1Y1L0E4_PHOPY</name>
<evidence type="ECO:0000256" key="10">
    <source>
        <dbReference type="ARBA" id="ARBA00072064"/>
    </source>
</evidence>
<organism evidence="12">
    <name type="scientific">Photinus pyralis</name>
    <name type="common">Common eastern firefly</name>
    <name type="synonym">Lampyris pyralis</name>
    <dbReference type="NCBI Taxonomy" id="7054"/>
    <lineage>
        <taxon>Eukaryota</taxon>
        <taxon>Metazoa</taxon>
        <taxon>Ecdysozoa</taxon>
        <taxon>Arthropoda</taxon>
        <taxon>Hexapoda</taxon>
        <taxon>Insecta</taxon>
        <taxon>Pterygota</taxon>
        <taxon>Neoptera</taxon>
        <taxon>Endopterygota</taxon>
        <taxon>Coleoptera</taxon>
        <taxon>Polyphaga</taxon>
        <taxon>Elateriformia</taxon>
        <taxon>Elateroidea</taxon>
        <taxon>Lampyridae</taxon>
        <taxon>Lampyrinae</taxon>
        <taxon>Photinus</taxon>
    </lineage>
</organism>
<comment type="subcellular location">
    <subcellularLocation>
        <location evidence="2">Cytoplasm</location>
    </subcellularLocation>
    <subcellularLocation>
        <location evidence="1">Nucleus</location>
        <location evidence="1">Cajal body</location>
    </subcellularLocation>
    <subcellularLocation>
        <location evidence="3">Nucleus</location>
        <location evidence="3">Nucleolus</location>
    </subcellularLocation>
</comment>
<dbReference type="GO" id="GO:0007517">
    <property type="term" value="P:muscle organ development"/>
    <property type="evidence" value="ECO:0007669"/>
    <property type="project" value="UniProtKB-KW"/>
</dbReference>
<reference evidence="13 14" key="2">
    <citation type="journal article" date="2018" name="Elife">
        <title>Firefly genomes illuminate parallel origins of bioluminescence in beetles.</title>
        <authorList>
            <person name="Fallon T.R."/>
            <person name="Lower S.E."/>
            <person name="Chang C.H."/>
            <person name="Bessho-Uehara M."/>
            <person name="Martin G.J."/>
            <person name="Bewick A.J."/>
            <person name="Behringer M."/>
            <person name="Debat H.J."/>
            <person name="Wong I."/>
            <person name="Day J.C."/>
            <person name="Suvorov A."/>
            <person name="Silva C.J."/>
            <person name="Stanger-Hall K.F."/>
            <person name="Hall D.W."/>
            <person name="Schmitz R.J."/>
            <person name="Nelson D.R."/>
            <person name="Lewis S.M."/>
            <person name="Shigenobu S."/>
            <person name="Bybee S.M."/>
            <person name="Larracuente A.M."/>
            <person name="Oba Y."/>
            <person name="Weng J.K."/>
        </authorList>
    </citation>
    <scope>NUCLEOTIDE SEQUENCE [LARGE SCALE GENOMIC DNA]</scope>
    <source>
        <strain evidence="13">1611_PpyrPB1</strain>
        <tissue evidence="13">Whole body</tissue>
    </source>
</reference>
<dbReference type="EMBL" id="GEZM01068158">
    <property type="protein sequence ID" value="JAV67128.1"/>
    <property type="molecule type" value="Transcribed_RNA"/>
</dbReference>
<reference evidence="12" key="1">
    <citation type="journal article" date="2016" name="Sci. Rep.">
        <title>Molecular characterization of firefly nuptial gifts: a multi-omics approach sheds light on postcopulatory sexual selection.</title>
        <authorList>
            <person name="Al-Wathiqui N."/>
            <person name="Fallon T.R."/>
            <person name="South A."/>
            <person name="Weng J.K."/>
            <person name="Lewis S.M."/>
        </authorList>
    </citation>
    <scope>NUCLEOTIDE SEQUENCE</scope>
</reference>
<evidence type="ECO:0000256" key="9">
    <source>
        <dbReference type="ARBA" id="ARBA00023242"/>
    </source>
</evidence>
<keyword evidence="7" id="KW-0517">Myogenesis</keyword>